<protein>
    <submittedName>
        <fullName evidence="1">Uncharacterized protein</fullName>
    </submittedName>
</protein>
<accession>A0A0B7BGI0</accession>
<proteinExistence type="predicted"/>
<sequence length="85" mass="9774">MTCCIYCPSFSRIMMKCLHRITAVSIKKVGLTSVLNTNISVNTILKVNTTEIRWKQGRSLTTQKVYHRKNRQLNTPCTKCTKEPI</sequence>
<organism evidence="1">
    <name type="scientific">Arion vulgaris</name>
    <dbReference type="NCBI Taxonomy" id="1028688"/>
    <lineage>
        <taxon>Eukaryota</taxon>
        <taxon>Metazoa</taxon>
        <taxon>Spiralia</taxon>
        <taxon>Lophotrochozoa</taxon>
        <taxon>Mollusca</taxon>
        <taxon>Gastropoda</taxon>
        <taxon>Heterobranchia</taxon>
        <taxon>Euthyneura</taxon>
        <taxon>Panpulmonata</taxon>
        <taxon>Eupulmonata</taxon>
        <taxon>Stylommatophora</taxon>
        <taxon>Helicina</taxon>
        <taxon>Arionoidea</taxon>
        <taxon>Arionidae</taxon>
        <taxon>Arion</taxon>
    </lineage>
</organism>
<evidence type="ECO:0000313" key="1">
    <source>
        <dbReference type="EMBL" id="CEK92073.1"/>
    </source>
</evidence>
<reference evidence="1" key="1">
    <citation type="submission" date="2014-12" db="EMBL/GenBank/DDBJ databases">
        <title>Insight into the proteome of Arion vulgaris.</title>
        <authorList>
            <person name="Aradska J."/>
            <person name="Bulat T."/>
            <person name="Smidak R."/>
            <person name="Sarate P."/>
            <person name="Gangsoo J."/>
            <person name="Sialana F."/>
            <person name="Bilban M."/>
            <person name="Lubec G."/>
        </authorList>
    </citation>
    <scope>NUCLEOTIDE SEQUENCE</scope>
    <source>
        <tissue evidence="1">Skin</tissue>
    </source>
</reference>
<feature type="non-terminal residue" evidence="1">
    <location>
        <position position="85"/>
    </location>
</feature>
<name>A0A0B7BGI0_9EUPU</name>
<gene>
    <name evidence="1" type="primary">ORF186383</name>
</gene>
<dbReference type="EMBL" id="HACG01045208">
    <property type="protein sequence ID" value="CEK92073.1"/>
    <property type="molecule type" value="Transcribed_RNA"/>
</dbReference>
<dbReference type="AlphaFoldDB" id="A0A0B7BGI0"/>